<dbReference type="EMBL" id="CP061336">
    <property type="protein sequence ID" value="QNU65697.1"/>
    <property type="molecule type" value="Genomic_DNA"/>
</dbReference>
<evidence type="ECO:0000259" key="1">
    <source>
        <dbReference type="Pfam" id="PF04892"/>
    </source>
</evidence>
<protein>
    <submittedName>
        <fullName evidence="2">VanZ family protein</fullName>
    </submittedName>
</protein>
<dbReference type="Pfam" id="PF04892">
    <property type="entry name" value="VanZ"/>
    <property type="match status" value="1"/>
</dbReference>
<sequence>MKIKFYNNIKYIKIIFAVLFTAYLLLLAYLTLASQYYGREVEHSSINIIPLRTIIEYSTSGYNVKAITTNLLGNIAAFMPMGFLLPIVFSKLNRMRKVIYVSFISALLIELMQYILRVGASDIDDVILNILGAVLGYWIMRCVRQIYKSLL</sequence>
<accession>A0A4U7JI54</accession>
<keyword evidence="3" id="KW-1185">Reference proteome</keyword>
<dbReference type="OrthoDB" id="4822551at2"/>
<feature type="domain" description="VanZ-like" evidence="1">
    <location>
        <begin position="20"/>
        <end position="142"/>
    </location>
</feature>
<gene>
    <name evidence="2" type="ORF">EHE19_012300</name>
</gene>
<dbReference type="InterPro" id="IPR006976">
    <property type="entry name" value="VanZ-like"/>
</dbReference>
<reference evidence="2 3" key="1">
    <citation type="submission" date="2020-09" db="EMBL/GenBank/DDBJ databases">
        <title>Characterization and genome sequencing of Ruminiclostridium sp. nov. MA18.</title>
        <authorList>
            <person name="Rettenmaier R."/>
            <person name="Kowollik M.-L."/>
            <person name="Liebl W."/>
            <person name="Zverlov V."/>
        </authorList>
    </citation>
    <scope>NUCLEOTIDE SEQUENCE [LARGE SCALE GENOMIC DNA]</scope>
    <source>
        <strain evidence="2 3">MA18</strain>
    </source>
</reference>
<name>A0A4U7JI54_9FIRM</name>
<dbReference type="Proteomes" id="UP000306409">
    <property type="component" value="Chromosome"/>
</dbReference>
<dbReference type="PANTHER" id="PTHR36834">
    <property type="entry name" value="MEMBRANE PROTEIN-RELATED"/>
    <property type="match status" value="1"/>
</dbReference>
<dbReference type="PANTHER" id="PTHR36834:SF1">
    <property type="entry name" value="INTEGRAL MEMBRANE PROTEIN"/>
    <property type="match status" value="1"/>
</dbReference>
<proteinExistence type="predicted"/>
<dbReference type="KEGG" id="rher:EHE19_012300"/>
<evidence type="ECO:0000313" key="2">
    <source>
        <dbReference type="EMBL" id="QNU65697.1"/>
    </source>
</evidence>
<evidence type="ECO:0000313" key="3">
    <source>
        <dbReference type="Proteomes" id="UP000306409"/>
    </source>
</evidence>
<dbReference type="InterPro" id="IPR053150">
    <property type="entry name" value="Teicoplanin_resist-assoc"/>
</dbReference>
<organism evidence="2 3">
    <name type="scientific">Ruminiclostridium herbifermentans</name>
    <dbReference type="NCBI Taxonomy" id="2488810"/>
    <lineage>
        <taxon>Bacteria</taxon>
        <taxon>Bacillati</taxon>
        <taxon>Bacillota</taxon>
        <taxon>Clostridia</taxon>
        <taxon>Eubacteriales</taxon>
        <taxon>Oscillospiraceae</taxon>
        <taxon>Ruminiclostridium</taxon>
    </lineage>
</organism>
<dbReference type="AlphaFoldDB" id="A0A4U7JI54"/>
<dbReference type="RefSeq" id="WP_137697936.1">
    <property type="nucleotide sequence ID" value="NZ_CP061336.1"/>
</dbReference>